<sequence length="599" mass="64938">MLKQSLLVTVVTAAVFPLSWIQSEASLFASPPISFVGAEPTESQKLVVFPTAPSYEGGTKGWELCFNLKVKNTSANAIDLKNAQVVVYSQSGTVLKNVNLFDKMKKKDGGGTSWLVDDAALEPDEVVRLLMLPDLSFPMIAGQTPSLVKVFLYCHGFAGAATYTSDVLVYHNSVCSYRYPAKLDSLGTNQFWNGSSNAGGGHHRESQSGMFALDLGILRWDAGLGDWVELCPNANGSANEDYLVWNKKIYAMADGVVLDFEDGKNDHLPGAEGSGANFIRIRHGSEIASYYHFRKNTLNSALMEVGAAVSAGQFLGRIGNSGNSSHPHLHIEISKSGIGRPIGFRQIYVISDQAAAQAAANGQTAPFVLMDGEALPWCDLGERNLVYPAPNDLACGTINPSLGGVFNEDLAGSTSGGMPILEPPVSRGDIIASPRWIAPQSTGLRRPLLIAPPMVSPRLIRTPADSPDRVRPTVDRTVKHLLRRRPIGTTRDVPRMTFPAPRRLPDGAATRPSTPQRIRTSPSVAPRRPHQIPSTSRPLERRPTVRRPDVQVAPLRQLDRRSEGDRQRPAGSRQRPMSAASSNDSAATSDRSTRRPGKR</sequence>
<keyword evidence="4" id="KW-1185">Reference proteome</keyword>
<evidence type="ECO:0000313" key="3">
    <source>
        <dbReference type="EMBL" id="QEG01947.1"/>
    </source>
</evidence>
<dbReference type="InterPro" id="IPR050570">
    <property type="entry name" value="Cell_wall_metabolism_enzyme"/>
</dbReference>
<dbReference type="InterPro" id="IPR011055">
    <property type="entry name" value="Dup_hybrid_motif"/>
</dbReference>
<dbReference type="PANTHER" id="PTHR21666">
    <property type="entry name" value="PEPTIDASE-RELATED"/>
    <property type="match status" value="1"/>
</dbReference>
<dbReference type="RefSeq" id="WP_147870957.1">
    <property type="nucleotide sequence ID" value="NZ_CP036264.1"/>
</dbReference>
<organism evidence="3 4">
    <name type="scientific">Stieleria maiorica</name>
    <dbReference type="NCBI Taxonomy" id="2795974"/>
    <lineage>
        <taxon>Bacteria</taxon>
        <taxon>Pseudomonadati</taxon>
        <taxon>Planctomycetota</taxon>
        <taxon>Planctomycetia</taxon>
        <taxon>Pirellulales</taxon>
        <taxon>Pirellulaceae</taxon>
        <taxon>Stieleria</taxon>
    </lineage>
</organism>
<dbReference type="KEGG" id="smam:Mal15_60280"/>
<feature type="compositionally biased region" description="Basic and acidic residues" evidence="1">
    <location>
        <begin position="557"/>
        <end position="568"/>
    </location>
</feature>
<gene>
    <name evidence="3" type="ORF">Mal15_60280</name>
</gene>
<dbReference type="Pfam" id="PF01551">
    <property type="entry name" value="Peptidase_M23"/>
    <property type="match status" value="1"/>
</dbReference>
<dbReference type="Proteomes" id="UP000321353">
    <property type="component" value="Chromosome"/>
</dbReference>
<dbReference type="GO" id="GO:0004222">
    <property type="term" value="F:metalloendopeptidase activity"/>
    <property type="evidence" value="ECO:0007669"/>
    <property type="project" value="TreeGrafter"/>
</dbReference>
<evidence type="ECO:0000313" key="4">
    <source>
        <dbReference type="Proteomes" id="UP000321353"/>
    </source>
</evidence>
<dbReference type="SUPFAM" id="SSF51261">
    <property type="entry name" value="Duplicated hybrid motif"/>
    <property type="match status" value="1"/>
</dbReference>
<dbReference type="Gene3D" id="2.70.70.10">
    <property type="entry name" value="Glucose Permease (Domain IIA)"/>
    <property type="match status" value="1"/>
</dbReference>
<feature type="compositionally biased region" description="Polar residues" evidence="1">
    <location>
        <begin position="511"/>
        <end position="523"/>
    </location>
</feature>
<accession>A0A5B9MPM6</accession>
<feature type="compositionally biased region" description="Low complexity" evidence="1">
    <location>
        <begin position="578"/>
        <end position="590"/>
    </location>
</feature>
<feature type="region of interest" description="Disordered" evidence="1">
    <location>
        <begin position="483"/>
        <end position="599"/>
    </location>
</feature>
<dbReference type="PANTHER" id="PTHR21666:SF270">
    <property type="entry name" value="MUREIN HYDROLASE ACTIVATOR ENVC"/>
    <property type="match status" value="1"/>
</dbReference>
<dbReference type="CDD" id="cd12797">
    <property type="entry name" value="M23_peptidase"/>
    <property type="match status" value="1"/>
</dbReference>
<dbReference type="InterPro" id="IPR016047">
    <property type="entry name" value="M23ase_b-sheet_dom"/>
</dbReference>
<feature type="domain" description="M23ase beta-sheet core" evidence="2">
    <location>
        <begin position="246"/>
        <end position="337"/>
    </location>
</feature>
<name>A0A5B9MPM6_9BACT</name>
<dbReference type="AlphaFoldDB" id="A0A5B9MPM6"/>
<dbReference type="EMBL" id="CP036264">
    <property type="protein sequence ID" value="QEG01947.1"/>
    <property type="molecule type" value="Genomic_DNA"/>
</dbReference>
<reference evidence="3 4" key="1">
    <citation type="submission" date="2019-02" db="EMBL/GenBank/DDBJ databases">
        <title>Planctomycetal bacteria perform biofilm scaping via a novel small molecule.</title>
        <authorList>
            <person name="Jeske O."/>
            <person name="Boedeker C."/>
            <person name="Wiegand S."/>
            <person name="Breitling P."/>
            <person name="Kallscheuer N."/>
            <person name="Jogler M."/>
            <person name="Rohde M."/>
            <person name="Petersen J."/>
            <person name="Medema M.H."/>
            <person name="Surup F."/>
            <person name="Jogler C."/>
        </authorList>
    </citation>
    <scope>NUCLEOTIDE SEQUENCE [LARGE SCALE GENOMIC DNA]</scope>
    <source>
        <strain evidence="3 4">Mal15</strain>
    </source>
</reference>
<protein>
    <submittedName>
        <fullName evidence="3">Peptidase family M23</fullName>
    </submittedName>
</protein>
<feature type="compositionally biased region" description="Basic and acidic residues" evidence="1">
    <location>
        <begin position="538"/>
        <end position="549"/>
    </location>
</feature>
<evidence type="ECO:0000256" key="1">
    <source>
        <dbReference type="SAM" id="MobiDB-lite"/>
    </source>
</evidence>
<evidence type="ECO:0000259" key="2">
    <source>
        <dbReference type="Pfam" id="PF01551"/>
    </source>
</evidence>
<proteinExistence type="predicted"/>